<keyword evidence="1" id="KW-0732">Signal</keyword>
<evidence type="ECO:0000259" key="2">
    <source>
        <dbReference type="Pfam" id="PF04187"/>
    </source>
</evidence>
<evidence type="ECO:0000313" key="4">
    <source>
        <dbReference type="Proteomes" id="UP000017127"/>
    </source>
</evidence>
<feature type="signal peptide" evidence="1">
    <location>
        <begin position="1"/>
        <end position="26"/>
    </location>
</feature>
<evidence type="ECO:0000256" key="1">
    <source>
        <dbReference type="SAM" id="SignalP"/>
    </source>
</evidence>
<reference evidence="3 4" key="1">
    <citation type="journal article" date="2013" name="Front. Microbiol.">
        <title>Comparative genomic analyses of the cyanobacterium, Lyngbya aestuarii BL J, a powerful hydrogen producer.</title>
        <authorList>
            <person name="Kothari A."/>
            <person name="Vaughn M."/>
            <person name="Garcia-Pichel F."/>
        </authorList>
    </citation>
    <scope>NUCLEOTIDE SEQUENCE [LARGE SCALE GENOMIC DNA]</scope>
    <source>
        <strain evidence="3 4">BL J</strain>
    </source>
</reference>
<keyword evidence="4" id="KW-1185">Reference proteome</keyword>
<dbReference type="EMBL" id="AUZM01000002">
    <property type="protein sequence ID" value="ERT09599.1"/>
    <property type="molecule type" value="Genomic_DNA"/>
</dbReference>
<sequence length="300" mass="34665">MNKVAVAKFFTWSLGLFLWCTPPVGAEYSHHLYTFDSSSLYAVTSSQQNILQNLESANVVYLGETHNQLQDHLAQLQIIKQLYQKNPQLVIALEMFQRPYQGVLDQYIAGKISEAELIDKSEYLQRWGFPWENYAEILRFARQNKIPVLALNTPSEVTRKVAKSGLESLTAEDKTYIPTFSEIRTDNAEYRQMLQEIYQQHHHGKGNSTAFENFFLAQVLWDETMAETIAEYLQNHPKSQVVVLAGKGHIIYNYGIPSRVERRLNDRNLVQRSVIFSAKIEESVESKTPIADYIWRVELK</sequence>
<comment type="caution">
    <text evidence="3">The sequence shown here is derived from an EMBL/GenBank/DDBJ whole genome shotgun (WGS) entry which is preliminary data.</text>
</comment>
<dbReference type="Pfam" id="PF04187">
    <property type="entry name" value="Cofac_haem_bdg"/>
    <property type="match status" value="1"/>
</dbReference>
<dbReference type="CDD" id="cd14727">
    <property type="entry name" value="ChanN-like"/>
    <property type="match status" value="1"/>
</dbReference>
<protein>
    <recommendedName>
        <fullName evidence="2">Haem-binding uptake Tiki superfamily ChaN domain-containing protein</fullName>
    </recommendedName>
</protein>
<gene>
    <name evidence="3" type="ORF">M595_0311</name>
</gene>
<dbReference type="AlphaFoldDB" id="U7QNP0"/>
<dbReference type="PATRIC" id="fig|1348334.3.peg.306"/>
<feature type="domain" description="Haem-binding uptake Tiki superfamily ChaN" evidence="2">
    <location>
        <begin position="51"/>
        <end position="260"/>
    </location>
</feature>
<dbReference type="OrthoDB" id="9795827at2"/>
<name>U7QNP0_9CYAN</name>
<dbReference type="InterPro" id="IPR007314">
    <property type="entry name" value="Cofac_haem-bd_dom"/>
</dbReference>
<dbReference type="Gene3D" id="3.40.50.11550">
    <property type="match status" value="1"/>
</dbReference>
<evidence type="ECO:0000313" key="3">
    <source>
        <dbReference type="EMBL" id="ERT09599.1"/>
    </source>
</evidence>
<dbReference type="RefSeq" id="WP_023064099.1">
    <property type="nucleotide sequence ID" value="NZ_AUZM01000002.1"/>
</dbReference>
<organism evidence="3 4">
    <name type="scientific">Lyngbya aestuarii BL J</name>
    <dbReference type="NCBI Taxonomy" id="1348334"/>
    <lineage>
        <taxon>Bacteria</taxon>
        <taxon>Bacillati</taxon>
        <taxon>Cyanobacteriota</taxon>
        <taxon>Cyanophyceae</taxon>
        <taxon>Oscillatoriophycideae</taxon>
        <taxon>Oscillatoriales</taxon>
        <taxon>Microcoleaceae</taxon>
        <taxon>Lyngbya</taxon>
    </lineage>
</organism>
<proteinExistence type="predicted"/>
<dbReference type="PIRSF" id="PIRSF020419">
    <property type="entry name" value="Fe_uptake_reg_CjrA_prd"/>
    <property type="match status" value="1"/>
</dbReference>
<accession>U7QNP0</accession>
<dbReference type="Proteomes" id="UP000017127">
    <property type="component" value="Unassembled WGS sequence"/>
</dbReference>
<dbReference type="InterPro" id="IPR016773">
    <property type="entry name" value="Fe3_uptake_reg_CjrA_prd"/>
</dbReference>
<dbReference type="SUPFAM" id="SSF159501">
    <property type="entry name" value="EreA/ChaN-like"/>
    <property type="match status" value="1"/>
</dbReference>
<feature type="chain" id="PRO_5004687757" description="Haem-binding uptake Tiki superfamily ChaN domain-containing protein" evidence="1">
    <location>
        <begin position="27"/>
        <end position="300"/>
    </location>
</feature>